<sequence>MRLEYRHDHGVFSAKISDKLTFSDNGLFRKLLGDIQASKAKSCVLDLLELDVIDSSGLGMLMIAHDESKKNAYSLTLINAKGPVRQLLQISKLDCLMNVV</sequence>
<dbReference type="STRING" id="1121022.GCA_000376105_03184"/>
<gene>
    <name evidence="2" type="ORF">ABENE_06840</name>
</gene>
<dbReference type="GO" id="GO:0043856">
    <property type="term" value="F:anti-sigma factor antagonist activity"/>
    <property type="evidence" value="ECO:0007669"/>
    <property type="project" value="TreeGrafter"/>
</dbReference>
<name>V4PFQ6_9CAUL</name>
<dbReference type="EMBL" id="AWGB01000010">
    <property type="protein sequence ID" value="ESQ92812.1"/>
    <property type="molecule type" value="Genomic_DNA"/>
</dbReference>
<reference evidence="2 3" key="1">
    <citation type="journal article" date="2014" name="Nature">
        <title>Sequential evolution of bacterial morphology by co-option of a developmental regulator.</title>
        <authorList>
            <person name="Jiang C."/>
            <person name="Brown P.J."/>
            <person name="Ducret A."/>
            <person name="Brun Y.V."/>
        </authorList>
    </citation>
    <scope>NUCLEOTIDE SEQUENCE [LARGE SCALE GENOMIC DNA]</scope>
    <source>
        <strain evidence="2 3">DSM 16100</strain>
    </source>
</reference>
<dbReference type="Gene3D" id="3.30.750.24">
    <property type="entry name" value="STAS domain"/>
    <property type="match status" value="1"/>
</dbReference>
<dbReference type="CDD" id="cd07043">
    <property type="entry name" value="STAS_anti-anti-sigma_factors"/>
    <property type="match status" value="1"/>
</dbReference>
<dbReference type="RefSeq" id="WP_018082855.1">
    <property type="nucleotide sequence ID" value="NZ_AQWM01000019.1"/>
</dbReference>
<dbReference type="PANTHER" id="PTHR33495">
    <property type="entry name" value="ANTI-SIGMA FACTOR ANTAGONIST TM_1081-RELATED-RELATED"/>
    <property type="match status" value="1"/>
</dbReference>
<accession>V4PFQ6</accession>
<evidence type="ECO:0000313" key="3">
    <source>
        <dbReference type="Proteomes" id="UP000017837"/>
    </source>
</evidence>
<evidence type="ECO:0000259" key="1">
    <source>
        <dbReference type="PROSITE" id="PS50801"/>
    </source>
</evidence>
<organism evidence="2 3">
    <name type="scientific">Asticcacaulis benevestitus DSM 16100 = ATCC BAA-896</name>
    <dbReference type="NCBI Taxonomy" id="1121022"/>
    <lineage>
        <taxon>Bacteria</taxon>
        <taxon>Pseudomonadati</taxon>
        <taxon>Pseudomonadota</taxon>
        <taxon>Alphaproteobacteria</taxon>
        <taxon>Caulobacterales</taxon>
        <taxon>Caulobacteraceae</taxon>
        <taxon>Asticcacaulis</taxon>
    </lineage>
</organism>
<evidence type="ECO:0000313" key="2">
    <source>
        <dbReference type="EMBL" id="ESQ92812.1"/>
    </source>
</evidence>
<protein>
    <recommendedName>
        <fullName evidence="1">STAS domain-containing protein</fullName>
    </recommendedName>
</protein>
<dbReference type="eggNOG" id="COG1366">
    <property type="taxonomic scope" value="Bacteria"/>
</dbReference>
<dbReference type="PATRIC" id="fig|1121022.4.peg.1364"/>
<dbReference type="Pfam" id="PF01740">
    <property type="entry name" value="STAS"/>
    <property type="match status" value="1"/>
</dbReference>
<feature type="domain" description="STAS" evidence="1">
    <location>
        <begin position="1"/>
        <end position="100"/>
    </location>
</feature>
<dbReference type="InterPro" id="IPR002645">
    <property type="entry name" value="STAS_dom"/>
</dbReference>
<dbReference type="OrthoDB" id="8236316at2"/>
<proteinExistence type="predicted"/>
<dbReference type="Proteomes" id="UP000017837">
    <property type="component" value="Unassembled WGS sequence"/>
</dbReference>
<comment type="caution">
    <text evidence="2">The sequence shown here is derived from an EMBL/GenBank/DDBJ whole genome shotgun (WGS) entry which is preliminary data.</text>
</comment>
<dbReference type="AlphaFoldDB" id="V4PFQ6"/>
<dbReference type="InterPro" id="IPR036513">
    <property type="entry name" value="STAS_dom_sf"/>
</dbReference>
<keyword evidence="3" id="KW-1185">Reference proteome</keyword>
<dbReference type="SUPFAM" id="SSF52091">
    <property type="entry name" value="SpoIIaa-like"/>
    <property type="match status" value="1"/>
</dbReference>
<dbReference type="PROSITE" id="PS50801">
    <property type="entry name" value="STAS"/>
    <property type="match status" value="1"/>
</dbReference>